<organism evidence="2 3">
    <name type="scientific">Kribbella orskensis</name>
    <dbReference type="NCBI Taxonomy" id="2512216"/>
    <lineage>
        <taxon>Bacteria</taxon>
        <taxon>Bacillati</taxon>
        <taxon>Actinomycetota</taxon>
        <taxon>Actinomycetes</taxon>
        <taxon>Propionibacteriales</taxon>
        <taxon>Kribbellaceae</taxon>
        <taxon>Kribbella</taxon>
    </lineage>
</organism>
<dbReference type="Proteomes" id="UP000295818">
    <property type="component" value="Unassembled WGS sequence"/>
</dbReference>
<protein>
    <submittedName>
        <fullName evidence="2">Uncharacterized protein</fullName>
    </submittedName>
</protein>
<keyword evidence="3" id="KW-1185">Reference proteome</keyword>
<evidence type="ECO:0000313" key="3">
    <source>
        <dbReference type="Proteomes" id="UP000295818"/>
    </source>
</evidence>
<reference evidence="2 3" key="1">
    <citation type="journal article" date="2015" name="Stand. Genomic Sci.">
        <title>Genomic Encyclopedia of Bacterial and Archaeal Type Strains, Phase III: the genomes of soil and plant-associated and newly described type strains.</title>
        <authorList>
            <person name="Whitman W.B."/>
            <person name="Woyke T."/>
            <person name="Klenk H.P."/>
            <person name="Zhou Y."/>
            <person name="Lilburn T.G."/>
            <person name="Beck B.J."/>
            <person name="De Vos P."/>
            <person name="Vandamme P."/>
            <person name="Eisen J.A."/>
            <person name="Garrity G."/>
            <person name="Hugenholtz P."/>
            <person name="Kyrpides N.C."/>
        </authorList>
    </citation>
    <scope>NUCLEOTIDE SEQUENCE [LARGE SCALE GENOMIC DNA]</scope>
    <source>
        <strain evidence="2 3">VKM Ac-2538</strain>
    </source>
</reference>
<proteinExistence type="predicted"/>
<comment type="caution">
    <text evidence="2">The sequence shown here is derived from an EMBL/GenBank/DDBJ whole genome shotgun (WGS) entry which is preliminary data.</text>
</comment>
<evidence type="ECO:0000256" key="1">
    <source>
        <dbReference type="SAM" id="MobiDB-lite"/>
    </source>
</evidence>
<sequence>MHTSSTPRTPAADAGRAGVDPETLRAETRAEYAEVATNPDGALHFHTGRPLATKLGYAASILTSPPDSAIASFAGVDSPLKAGHIR</sequence>
<dbReference type="EMBL" id="SLWM01000031">
    <property type="protein sequence ID" value="TCO11408.1"/>
    <property type="molecule type" value="Genomic_DNA"/>
</dbReference>
<name>A0ABY2B8I9_9ACTN</name>
<dbReference type="RefSeq" id="WP_132196298.1">
    <property type="nucleotide sequence ID" value="NZ_SLWM01000031.1"/>
</dbReference>
<gene>
    <name evidence="2" type="ORF">EV644_13171</name>
</gene>
<feature type="region of interest" description="Disordered" evidence="1">
    <location>
        <begin position="1"/>
        <end position="24"/>
    </location>
</feature>
<accession>A0ABY2B8I9</accession>
<evidence type="ECO:0000313" key="2">
    <source>
        <dbReference type="EMBL" id="TCO11408.1"/>
    </source>
</evidence>